<dbReference type="Proteomes" id="UP000324222">
    <property type="component" value="Unassembled WGS sequence"/>
</dbReference>
<organism evidence="1 2">
    <name type="scientific">Portunus trituberculatus</name>
    <name type="common">Swimming crab</name>
    <name type="synonym">Neptunus trituberculatus</name>
    <dbReference type="NCBI Taxonomy" id="210409"/>
    <lineage>
        <taxon>Eukaryota</taxon>
        <taxon>Metazoa</taxon>
        <taxon>Ecdysozoa</taxon>
        <taxon>Arthropoda</taxon>
        <taxon>Crustacea</taxon>
        <taxon>Multicrustacea</taxon>
        <taxon>Malacostraca</taxon>
        <taxon>Eumalacostraca</taxon>
        <taxon>Eucarida</taxon>
        <taxon>Decapoda</taxon>
        <taxon>Pleocyemata</taxon>
        <taxon>Brachyura</taxon>
        <taxon>Eubrachyura</taxon>
        <taxon>Portunoidea</taxon>
        <taxon>Portunidae</taxon>
        <taxon>Portuninae</taxon>
        <taxon>Portunus</taxon>
    </lineage>
</organism>
<keyword evidence="2" id="KW-1185">Reference proteome</keyword>
<evidence type="ECO:0000313" key="2">
    <source>
        <dbReference type="Proteomes" id="UP000324222"/>
    </source>
</evidence>
<sequence>MECNKLPFSDVTMGIRAVTTIARNANPYARHAAATEITSKNRWGSGAMVVNLKSLNGIVL</sequence>
<dbReference type="AlphaFoldDB" id="A0A5B7EU84"/>
<accession>A0A5B7EU84</accession>
<reference evidence="1 2" key="1">
    <citation type="submission" date="2019-05" db="EMBL/GenBank/DDBJ databases">
        <title>Another draft genome of Portunus trituberculatus and its Hox gene families provides insights of decapod evolution.</title>
        <authorList>
            <person name="Jeong J.-H."/>
            <person name="Song I."/>
            <person name="Kim S."/>
            <person name="Choi T."/>
            <person name="Kim D."/>
            <person name="Ryu S."/>
            <person name="Kim W."/>
        </authorList>
    </citation>
    <scope>NUCLEOTIDE SEQUENCE [LARGE SCALE GENOMIC DNA]</scope>
    <source>
        <tissue evidence="1">Muscle</tissue>
    </source>
</reference>
<proteinExistence type="predicted"/>
<gene>
    <name evidence="1" type="ORF">E2C01_031726</name>
</gene>
<evidence type="ECO:0000313" key="1">
    <source>
        <dbReference type="EMBL" id="MPC38221.1"/>
    </source>
</evidence>
<name>A0A5B7EU84_PORTR</name>
<dbReference type="EMBL" id="VSRR010004015">
    <property type="protein sequence ID" value="MPC38221.1"/>
    <property type="molecule type" value="Genomic_DNA"/>
</dbReference>
<comment type="caution">
    <text evidence="1">The sequence shown here is derived from an EMBL/GenBank/DDBJ whole genome shotgun (WGS) entry which is preliminary data.</text>
</comment>
<protein>
    <submittedName>
        <fullName evidence="1">Uncharacterized protein</fullName>
    </submittedName>
</protein>